<evidence type="ECO:0000256" key="9">
    <source>
        <dbReference type="ARBA" id="ARBA00022840"/>
    </source>
</evidence>
<keyword evidence="14" id="KW-0234">DNA repair</keyword>
<evidence type="ECO:0000256" key="4">
    <source>
        <dbReference type="ARBA" id="ARBA00022722"/>
    </source>
</evidence>
<dbReference type="PANTHER" id="PTHR23336">
    <property type="entry name" value="ZINC FINGER CW-TYPE COILED-COIL DOMAIN PROTEIN 3"/>
    <property type="match status" value="1"/>
</dbReference>
<sequence length="646" mass="73082">MALPCEIPPCFDPCESVAQNQTDNPSVEENDRLWISKNEQEYEENGGRDGCSTWYGDSHFLDAGGSPGAPALCARPICRQFWKAGNYETGSEVPRLKASSNKDGRNHLLVHPMFLHSNATSHKWVFGAIAELTDNAVDEARIQNGATYVAIDKISNPRDGSPALLIQDDGGGMDPGAIRHCMSFGFSDKKMKQAIGQYGNGFKTSSMRLGADVIVFSRHINMRTMTQSIGLLSFTFLRQLSSERVVVPTVDYEFNALNGSLERLFEHGSECFFSNLSLLLKWSPYRTEEELLKQFDDIGYHGTKVVIYNLWLTDDGDLELDFNSDPEDVRINGDLKLFEAGDYRKIPAFDGHIAYRYQYSLHAYLSILYLRLPQSFNIKLRGRVVEHHNIANDLQYPEFILYKPQIGDEAAVVTTIGFLKEAPILSIHGFSIYHRNRLILPFWKAMRNRTSSVGRGVVGVLEVNYIEPTHNKQDFVKTSAFQRLEDRLKKMSLEYWHLHAGKALESLKDPVVPKRKRSSADVYITRYQQGQSMMTKEQNHPGDIEFPDRYTDMASKSLMTDTWFPGEVQQSIIENQVGDQAVMDLLLENERLQLLLLEIETRENELKIKNLIGPATSNRTEGHPARVHKAIGGITILAHGQGREII</sequence>
<dbReference type="PANTHER" id="PTHR23336:SF44">
    <property type="entry name" value="PROTEIN MICRORCHIDIA 6"/>
    <property type="match status" value="1"/>
</dbReference>
<dbReference type="GO" id="GO:0006281">
    <property type="term" value="P:DNA repair"/>
    <property type="evidence" value="ECO:0007669"/>
    <property type="project" value="UniProtKB-KW"/>
</dbReference>
<evidence type="ECO:0000256" key="1">
    <source>
        <dbReference type="ARBA" id="ARBA00001936"/>
    </source>
</evidence>
<evidence type="ECO:0000256" key="8">
    <source>
        <dbReference type="ARBA" id="ARBA00022801"/>
    </source>
</evidence>
<dbReference type="AlphaFoldDB" id="A0AAV5LJD7"/>
<dbReference type="GO" id="GO:0016887">
    <property type="term" value="F:ATP hydrolysis activity"/>
    <property type="evidence" value="ECO:0007669"/>
    <property type="project" value="InterPro"/>
</dbReference>
<evidence type="ECO:0000256" key="3">
    <source>
        <dbReference type="ARBA" id="ARBA00007845"/>
    </source>
</evidence>
<keyword evidence="13" id="KW-0943">RNA-mediated gene silencing</keyword>
<accession>A0AAV5LJD7</accession>
<keyword evidence="6" id="KW-0255">Endonuclease</keyword>
<keyword evidence="7" id="KW-0227">DNA damage</keyword>
<dbReference type="GO" id="GO:0005634">
    <property type="term" value="C:nucleus"/>
    <property type="evidence" value="ECO:0007669"/>
    <property type="project" value="UniProtKB-SubCell"/>
</dbReference>
<protein>
    <recommendedName>
        <fullName evidence="16">Morc S5 domain-containing protein</fullName>
    </recommendedName>
</protein>
<dbReference type="FunFam" id="3.30.565.10:FF:000075">
    <property type="entry name" value="MORC family CW-type zinc finger protein 4"/>
    <property type="match status" value="1"/>
</dbReference>
<dbReference type="InterPro" id="IPR041006">
    <property type="entry name" value="Morc_S5"/>
</dbReference>
<dbReference type="SUPFAM" id="SSF55874">
    <property type="entry name" value="ATPase domain of HSP90 chaperone/DNA topoisomerase II/histidine kinase"/>
    <property type="match status" value="1"/>
</dbReference>
<comment type="similarity">
    <text evidence="3">Belongs to the MORC ATPase protein family.</text>
</comment>
<evidence type="ECO:0000256" key="2">
    <source>
        <dbReference type="ARBA" id="ARBA00004123"/>
    </source>
</evidence>
<dbReference type="Proteomes" id="UP001054252">
    <property type="component" value="Unassembled WGS sequence"/>
</dbReference>
<keyword evidence="15" id="KW-0539">Nucleus</keyword>
<evidence type="ECO:0000256" key="15">
    <source>
        <dbReference type="ARBA" id="ARBA00023242"/>
    </source>
</evidence>
<name>A0AAV5LJD7_9ROSI</name>
<proteinExistence type="inferred from homology"/>
<dbReference type="GO" id="GO:0031349">
    <property type="term" value="P:positive regulation of defense response"/>
    <property type="evidence" value="ECO:0007669"/>
    <property type="project" value="UniProtKB-ARBA"/>
</dbReference>
<dbReference type="GO" id="GO:0004519">
    <property type="term" value="F:endonuclease activity"/>
    <property type="evidence" value="ECO:0007669"/>
    <property type="project" value="UniProtKB-KW"/>
</dbReference>
<evidence type="ECO:0000256" key="14">
    <source>
        <dbReference type="ARBA" id="ARBA00023204"/>
    </source>
</evidence>
<keyword evidence="4" id="KW-0540">Nuclease</keyword>
<dbReference type="GO" id="GO:0005524">
    <property type="term" value="F:ATP binding"/>
    <property type="evidence" value="ECO:0007669"/>
    <property type="project" value="UniProtKB-KW"/>
</dbReference>
<dbReference type="Pfam" id="PF13589">
    <property type="entry name" value="HATPase_c_3"/>
    <property type="match status" value="1"/>
</dbReference>
<evidence type="ECO:0000256" key="5">
    <source>
        <dbReference type="ARBA" id="ARBA00022741"/>
    </source>
</evidence>
<dbReference type="InterPro" id="IPR036890">
    <property type="entry name" value="HATPase_C_sf"/>
</dbReference>
<dbReference type="EMBL" id="BPVZ01000121">
    <property type="protein sequence ID" value="GKV37258.1"/>
    <property type="molecule type" value="Genomic_DNA"/>
</dbReference>
<keyword evidence="18" id="KW-1185">Reference proteome</keyword>
<evidence type="ECO:0000256" key="6">
    <source>
        <dbReference type="ARBA" id="ARBA00022759"/>
    </source>
</evidence>
<reference evidence="17 18" key="1">
    <citation type="journal article" date="2021" name="Commun. Biol.">
        <title>The genome of Shorea leprosula (Dipterocarpaceae) highlights the ecological relevance of drought in aseasonal tropical rainforests.</title>
        <authorList>
            <person name="Ng K.K.S."/>
            <person name="Kobayashi M.J."/>
            <person name="Fawcett J.A."/>
            <person name="Hatakeyama M."/>
            <person name="Paape T."/>
            <person name="Ng C.H."/>
            <person name="Ang C.C."/>
            <person name="Tnah L.H."/>
            <person name="Lee C.T."/>
            <person name="Nishiyama T."/>
            <person name="Sese J."/>
            <person name="O'Brien M.J."/>
            <person name="Copetti D."/>
            <person name="Mohd Noor M.I."/>
            <person name="Ong R.C."/>
            <person name="Putra M."/>
            <person name="Sireger I.Z."/>
            <person name="Indrioko S."/>
            <person name="Kosugi Y."/>
            <person name="Izuno A."/>
            <person name="Isagi Y."/>
            <person name="Lee S.L."/>
            <person name="Shimizu K.K."/>
        </authorList>
    </citation>
    <scope>NUCLEOTIDE SEQUENCE [LARGE SCALE GENOMIC DNA]</scope>
    <source>
        <strain evidence="17">214</strain>
    </source>
</reference>
<evidence type="ECO:0000313" key="17">
    <source>
        <dbReference type="EMBL" id="GKV37258.1"/>
    </source>
</evidence>
<dbReference type="GO" id="GO:0031047">
    <property type="term" value="P:regulatory ncRNA-mediated gene silencing"/>
    <property type="evidence" value="ECO:0007669"/>
    <property type="project" value="UniProtKB-KW"/>
</dbReference>
<comment type="subcellular location">
    <subcellularLocation>
        <location evidence="2">Nucleus</location>
    </subcellularLocation>
</comment>
<evidence type="ECO:0000256" key="12">
    <source>
        <dbReference type="ARBA" id="ARBA00023054"/>
    </source>
</evidence>
<gene>
    <name evidence="17" type="ORF">SLEP1_g45310</name>
</gene>
<dbReference type="Pfam" id="PF17942">
    <property type="entry name" value="Morc6_S5"/>
    <property type="match status" value="1"/>
</dbReference>
<keyword evidence="11" id="KW-0694">RNA-binding</keyword>
<dbReference type="GO" id="GO:0003723">
    <property type="term" value="F:RNA binding"/>
    <property type="evidence" value="ECO:0007669"/>
    <property type="project" value="UniProtKB-KW"/>
</dbReference>
<keyword evidence="8" id="KW-0378">Hydrolase</keyword>
<dbReference type="Gene3D" id="3.30.565.10">
    <property type="entry name" value="Histidine kinase-like ATPase, C-terminal domain"/>
    <property type="match status" value="1"/>
</dbReference>
<evidence type="ECO:0000256" key="13">
    <source>
        <dbReference type="ARBA" id="ARBA00023158"/>
    </source>
</evidence>
<keyword evidence="10" id="KW-0156">Chromatin regulator</keyword>
<comment type="caution">
    <text evidence="17">The sequence shown here is derived from an EMBL/GenBank/DDBJ whole genome shotgun (WGS) entry which is preliminary data.</text>
</comment>
<keyword evidence="12" id="KW-0175">Coiled coil</keyword>
<evidence type="ECO:0000256" key="7">
    <source>
        <dbReference type="ARBA" id="ARBA00022763"/>
    </source>
</evidence>
<keyword evidence="9" id="KW-0067">ATP-binding</keyword>
<evidence type="ECO:0000313" key="18">
    <source>
        <dbReference type="Proteomes" id="UP001054252"/>
    </source>
</evidence>
<evidence type="ECO:0000256" key="11">
    <source>
        <dbReference type="ARBA" id="ARBA00022884"/>
    </source>
</evidence>
<evidence type="ECO:0000256" key="10">
    <source>
        <dbReference type="ARBA" id="ARBA00022853"/>
    </source>
</evidence>
<feature type="domain" description="Morc S5" evidence="16">
    <location>
        <begin position="359"/>
        <end position="496"/>
    </location>
</feature>
<keyword evidence="5" id="KW-0547">Nucleotide-binding</keyword>
<comment type="cofactor">
    <cofactor evidence="1">
        <name>Mn(2+)</name>
        <dbReference type="ChEBI" id="CHEBI:29035"/>
    </cofactor>
</comment>
<dbReference type="InterPro" id="IPR045261">
    <property type="entry name" value="MORC_ATPase"/>
</dbReference>
<evidence type="ECO:0000259" key="16">
    <source>
        <dbReference type="Pfam" id="PF17942"/>
    </source>
</evidence>
<dbReference type="GO" id="GO:0006325">
    <property type="term" value="P:chromatin organization"/>
    <property type="evidence" value="ECO:0007669"/>
    <property type="project" value="UniProtKB-KW"/>
</dbReference>
<organism evidence="17 18">
    <name type="scientific">Rubroshorea leprosula</name>
    <dbReference type="NCBI Taxonomy" id="152421"/>
    <lineage>
        <taxon>Eukaryota</taxon>
        <taxon>Viridiplantae</taxon>
        <taxon>Streptophyta</taxon>
        <taxon>Embryophyta</taxon>
        <taxon>Tracheophyta</taxon>
        <taxon>Spermatophyta</taxon>
        <taxon>Magnoliopsida</taxon>
        <taxon>eudicotyledons</taxon>
        <taxon>Gunneridae</taxon>
        <taxon>Pentapetalae</taxon>
        <taxon>rosids</taxon>
        <taxon>malvids</taxon>
        <taxon>Malvales</taxon>
        <taxon>Dipterocarpaceae</taxon>
        <taxon>Rubroshorea</taxon>
    </lineage>
</organism>